<sequence>MIRTYLGGLFALLAGLLAPQAHAQSTDTMSVTGASKVRVVEPISIVNISDLRFGTLMQPLTNGIVEVAADGAVTTNLDLTTFPNGRAPARFTVLGEAQRRFIIFLPNRIDISNGTSTMRVDRFRTNLDRGFGRFDAVGSYDLYVGGRLHVDANQEPGSYSGTFEVAVLYL</sequence>
<dbReference type="AlphaFoldDB" id="A0A1I5NGP9"/>
<reference evidence="3" key="1">
    <citation type="submission" date="2016-10" db="EMBL/GenBank/DDBJ databases">
        <authorList>
            <person name="Varghese N."/>
            <person name="Submissions S."/>
        </authorList>
    </citation>
    <scope>NUCLEOTIDE SEQUENCE [LARGE SCALE GENOMIC DNA]</scope>
    <source>
        <strain evidence="3">CGMCC 1.7715</strain>
    </source>
</reference>
<evidence type="ECO:0000256" key="1">
    <source>
        <dbReference type="SAM" id="SignalP"/>
    </source>
</evidence>
<gene>
    <name evidence="2" type="ORF">SAMN04488060_1838</name>
</gene>
<dbReference type="Proteomes" id="UP000199331">
    <property type="component" value="Unassembled WGS sequence"/>
</dbReference>
<dbReference type="InterPro" id="IPR025514">
    <property type="entry name" value="DUF4402"/>
</dbReference>
<accession>A0A1I5NGP9</accession>
<dbReference type="PROSITE" id="PS00430">
    <property type="entry name" value="TONB_DEPENDENT_REC_1"/>
    <property type="match status" value="1"/>
</dbReference>
<dbReference type="STRING" id="604088.SAMN04488060_1838"/>
<keyword evidence="1" id="KW-0732">Signal</keyword>
<dbReference type="EMBL" id="FOWZ01000003">
    <property type="protein sequence ID" value="SFP20897.1"/>
    <property type="molecule type" value="Genomic_DNA"/>
</dbReference>
<evidence type="ECO:0000313" key="3">
    <source>
        <dbReference type="Proteomes" id="UP000199331"/>
    </source>
</evidence>
<dbReference type="RefSeq" id="WP_177201861.1">
    <property type="nucleotide sequence ID" value="NZ_FOWZ01000003.1"/>
</dbReference>
<dbReference type="InterPro" id="IPR010916">
    <property type="entry name" value="TonB_box_CS"/>
</dbReference>
<feature type="signal peptide" evidence="1">
    <location>
        <begin position="1"/>
        <end position="23"/>
    </location>
</feature>
<dbReference type="Pfam" id="PF14352">
    <property type="entry name" value="DUF4402"/>
    <property type="match status" value="1"/>
</dbReference>
<protein>
    <recommendedName>
        <fullName evidence="4">DUF4402 domain-containing protein</fullName>
    </recommendedName>
</protein>
<feature type="chain" id="PRO_5011653483" description="DUF4402 domain-containing protein" evidence="1">
    <location>
        <begin position="24"/>
        <end position="170"/>
    </location>
</feature>
<name>A0A1I5NGP9_9SPHN</name>
<evidence type="ECO:0000313" key="2">
    <source>
        <dbReference type="EMBL" id="SFP20897.1"/>
    </source>
</evidence>
<proteinExistence type="predicted"/>
<evidence type="ECO:0008006" key="4">
    <source>
        <dbReference type="Google" id="ProtNLM"/>
    </source>
</evidence>
<organism evidence="2 3">
    <name type="scientific">Qipengyuania nanhaisediminis</name>
    <dbReference type="NCBI Taxonomy" id="604088"/>
    <lineage>
        <taxon>Bacteria</taxon>
        <taxon>Pseudomonadati</taxon>
        <taxon>Pseudomonadota</taxon>
        <taxon>Alphaproteobacteria</taxon>
        <taxon>Sphingomonadales</taxon>
        <taxon>Erythrobacteraceae</taxon>
        <taxon>Qipengyuania</taxon>
    </lineage>
</organism>
<keyword evidence="3" id="KW-1185">Reference proteome</keyword>